<evidence type="ECO:0000256" key="2">
    <source>
        <dbReference type="ARBA" id="ARBA00005947"/>
    </source>
</evidence>
<evidence type="ECO:0000256" key="3">
    <source>
        <dbReference type="ARBA" id="ARBA00022723"/>
    </source>
</evidence>
<accession>A0A0J7JBT5</accession>
<evidence type="ECO:0000256" key="4">
    <source>
        <dbReference type="ARBA" id="ARBA00022801"/>
    </source>
</evidence>
<evidence type="ECO:0000256" key="1">
    <source>
        <dbReference type="ARBA" id="ARBA00001947"/>
    </source>
</evidence>
<dbReference type="InterPro" id="IPR000286">
    <property type="entry name" value="HDACs"/>
</dbReference>
<dbReference type="GO" id="GO:0004407">
    <property type="term" value="F:histone deacetylase activity"/>
    <property type="evidence" value="ECO:0007669"/>
    <property type="project" value="TreeGrafter"/>
</dbReference>
<dbReference type="PANTHER" id="PTHR10625">
    <property type="entry name" value="HISTONE DEACETYLASE HDAC1-RELATED"/>
    <property type="match status" value="1"/>
</dbReference>
<dbReference type="OrthoDB" id="9808367at2"/>
<sequence length="345" mass="37692">MKCFYHEAQKSHAPKHYLLRGQPAPSPEQPVRSERLKAAIEATSASLILLPPLTRDTLLLDRLKRIHTSRYLSFLESVVERWRAMPGASDVVAPNVHPCGYARFYPRHIIGQAGWHMNDMACPMDEGSYTGILASATTAQAAADAVLQGEVASYALCRPPGHHAGPERAGGFCFLNNSALAATVLRERFERVAIVDVDVHHGNGTQDIFWQRNDVWTGSIHVDPADFYPFYWGAADEVGEGDGEGYNRNVPLALGANGIDFLQALSRLLSALAEFQPQAIVIALGLDAHKDDPLAGMTLETEDFYRIGQRLAQVKGPKVIVQEGGYPTDSLGDNLAAFLQGFRCG</sequence>
<dbReference type="PANTHER" id="PTHR10625:SF17">
    <property type="entry name" value="HISTONE DEACETYLASE 8"/>
    <property type="match status" value="1"/>
</dbReference>
<dbReference type="PATRIC" id="fig|1658765.3.peg.1765"/>
<dbReference type="InterPro" id="IPR023801">
    <property type="entry name" value="His_deacetylse_dom"/>
</dbReference>
<keyword evidence="8" id="KW-1185">Reference proteome</keyword>
<evidence type="ECO:0000313" key="7">
    <source>
        <dbReference type="EMBL" id="KMQ75562.1"/>
    </source>
</evidence>
<feature type="domain" description="Histone deacetylase" evidence="6">
    <location>
        <begin position="27"/>
        <end position="340"/>
    </location>
</feature>
<dbReference type="CDD" id="cd10001">
    <property type="entry name" value="HDAC_classII_APAH"/>
    <property type="match status" value="1"/>
</dbReference>
<dbReference type="STRING" id="1658765.Msub_11770"/>
<gene>
    <name evidence="7" type="ORF">Msub_11770</name>
</gene>
<name>A0A0J7JBT5_9GAMM</name>
<dbReference type="GO" id="GO:0040029">
    <property type="term" value="P:epigenetic regulation of gene expression"/>
    <property type="evidence" value="ECO:0007669"/>
    <property type="project" value="TreeGrafter"/>
</dbReference>
<dbReference type="AlphaFoldDB" id="A0A0J7JBT5"/>
<dbReference type="RefSeq" id="WP_048495640.1">
    <property type="nucleotide sequence ID" value="NZ_LFBU01000001.1"/>
</dbReference>
<dbReference type="InterPro" id="IPR023696">
    <property type="entry name" value="Ureohydrolase_dom_sf"/>
</dbReference>
<reference evidence="7 8" key="1">
    <citation type="submission" date="2015-06" db="EMBL/GenBank/DDBJ databases">
        <title>Marinobacter subterrani, a genetically tractable neutrophilic iron-oxidizing strain isolated from the Soudan Iron Mine.</title>
        <authorList>
            <person name="Bonis B.M."/>
            <person name="Gralnick J.A."/>
        </authorList>
    </citation>
    <scope>NUCLEOTIDE SEQUENCE [LARGE SCALE GENOMIC DNA]</scope>
    <source>
        <strain evidence="7 8">JG233</strain>
    </source>
</reference>
<dbReference type="GO" id="GO:0046872">
    <property type="term" value="F:metal ion binding"/>
    <property type="evidence" value="ECO:0007669"/>
    <property type="project" value="UniProtKB-KW"/>
</dbReference>
<dbReference type="SUPFAM" id="SSF52768">
    <property type="entry name" value="Arginase/deacetylase"/>
    <property type="match status" value="1"/>
</dbReference>
<keyword evidence="3" id="KW-0479">Metal-binding</keyword>
<dbReference type="Proteomes" id="UP000036102">
    <property type="component" value="Unassembled WGS sequence"/>
</dbReference>
<keyword evidence="5" id="KW-0862">Zinc</keyword>
<evidence type="ECO:0000259" key="6">
    <source>
        <dbReference type="Pfam" id="PF00850"/>
    </source>
</evidence>
<dbReference type="EMBL" id="LFBU01000001">
    <property type="protein sequence ID" value="KMQ75562.1"/>
    <property type="molecule type" value="Genomic_DNA"/>
</dbReference>
<comment type="cofactor">
    <cofactor evidence="1">
        <name>Zn(2+)</name>
        <dbReference type="ChEBI" id="CHEBI:29105"/>
    </cofactor>
</comment>
<keyword evidence="4" id="KW-0378">Hydrolase</keyword>
<comment type="similarity">
    <text evidence="2">Belongs to the histone deacetylase family.</text>
</comment>
<evidence type="ECO:0000256" key="5">
    <source>
        <dbReference type="ARBA" id="ARBA00022833"/>
    </source>
</evidence>
<dbReference type="Gene3D" id="3.40.800.20">
    <property type="entry name" value="Histone deacetylase domain"/>
    <property type="match status" value="1"/>
</dbReference>
<dbReference type="PRINTS" id="PR01270">
    <property type="entry name" value="HDASUPER"/>
</dbReference>
<dbReference type="GO" id="GO:0016787">
    <property type="term" value="F:hydrolase activity"/>
    <property type="evidence" value="ECO:0007669"/>
    <property type="project" value="UniProtKB-KW"/>
</dbReference>
<dbReference type="InterPro" id="IPR037138">
    <property type="entry name" value="His_deacetylse_dom_sf"/>
</dbReference>
<proteinExistence type="inferred from homology"/>
<dbReference type="Pfam" id="PF00850">
    <property type="entry name" value="Hist_deacetyl"/>
    <property type="match status" value="1"/>
</dbReference>
<evidence type="ECO:0000313" key="8">
    <source>
        <dbReference type="Proteomes" id="UP000036102"/>
    </source>
</evidence>
<comment type="caution">
    <text evidence="7">The sequence shown here is derived from an EMBL/GenBank/DDBJ whole genome shotgun (WGS) entry which is preliminary data.</text>
</comment>
<protein>
    <submittedName>
        <fullName evidence="7">Acetoin utilization deacetylase AcuC</fullName>
    </submittedName>
</protein>
<organism evidence="7 8">
    <name type="scientific">Marinobacter subterrani</name>
    <dbReference type="NCBI Taxonomy" id="1658765"/>
    <lineage>
        <taxon>Bacteria</taxon>
        <taxon>Pseudomonadati</taxon>
        <taxon>Pseudomonadota</taxon>
        <taxon>Gammaproteobacteria</taxon>
        <taxon>Pseudomonadales</taxon>
        <taxon>Marinobacteraceae</taxon>
        <taxon>Marinobacter</taxon>
    </lineage>
</organism>